<dbReference type="Gene3D" id="3.40.50.1970">
    <property type="match status" value="1"/>
</dbReference>
<dbReference type="EMBL" id="UGHR01000004">
    <property type="protein sequence ID" value="STR45715.1"/>
    <property type="molecule type" value="Genomic_DNA"/>
</dbReference>
<dbReference type="PANTHER" id="PTHR11496">
    <property type="entry name" value="ALCOHOL DEHYDROGENASE"/>
    <property type="match status" value="1"/>
</dbReference>
<sequence length="389" mass="41191">MNLDRYTVNWNYPTNVKCGVGRVQDLPQLARSLGIKKPLLITDPGLATLSPVLSTLTLLDGADLHAGLFHQIKGNPTGQNVADGVAAYREGGFDGVIALGGGSALDAAKAVAMMVGQSGPLWDYVDEGDNWLRIKTEGMAPLVAIPTTAGTGSEVGRASVITHEAEHAKKIIFHPRMLPAIVILDPVLSTGLPARLTAATGMDALSHSLEAYCSPFYHPMASGIALEGMALVREWLPRAVADGTDLEARMQMLVASSMGATAFQRGLGAMHALAHPLGARFDAHHGMLNAILMPYVLKANQAEIDERITAAARYLGLPNPSFAAFLDWVLRLREEVGIPHTLKSIGINESCLETIGSEAVADGSHGTNPIPFTPQQYRAICAAALDGLL</sequence>
<protein>
    <submittedName>
        <fullName evidence="7">1,3-propanediol dehydrogenase</fullName>
        <ecNumber evidence="7">1.1.1.202</ecNumber>
    </submittedName>
    <submittedName>
        <fullName evidence="8">Alcohol dehydrogenase class IV</fullName>
    </submittedName>
</protein>
<evidence type="ECO:0000259" key="5">
    <source>
        <dbReference type="Pfam" id="PF00465"/>
    </source>
</evidence>
<name>A0A377SWE6_9NEIS</name>
<feature type="domain" description="Fe-containing alcohol dehydrogenase-like C-terminal" evidence="6">
    <location>
        <begin position="197"/>
        <end position="384"/>
    </location>
</feature>
<dbReference type="Gene3D" id="1.20.1090.10">
    <property type="entry name" value="Dehydroquinate synthase-like - alpha domain"/>
    <property type="match status" value="1"/>
</dbReference>
<reference evidence="7 9" key="1">
    <citation type="submission" date="2018-06" db="EMBL/GenBank/DDBJ databases">
        <authorList>
            <consortium name="Pathogen Informatics"/>
            <person name="Doyle S."/>
        </authorList>
    </citation>
    <scope>NUCLEOTIDE SEQUENCE [LARGE SCALE GENOMIC DNA]</scope>
    <source>
        <strain evidence="7 9">NCTC11159</strain>
    </source>
</reference>
<evidence type="ECO:0000256" key="2">
    <source>
        <dbReference type="ARBA" id="ARBA00007358"/>
    </source>
</evidence>
<dbReference type="SUPFAM" id="SSF56796">
    <property type="entry name" value="Dehydroquinate synthase-like"/>
    <property type="match status" value="1"/>
</dbReference>
<evidence type="ECO:0000313" key="7">
    <source>
        <dbReference type="EMBL" id="STR45715.1"/>
    </source>
</evidence>
<keyword evidence="3 7" id="KW-0560">Oxidoreductase</keyword>
<dbReference type="AlphaFoldDB" id="A0A377SWE6"/>
<dbReference type="InterPro" id="IPR056798">
    <property type="entry name" value="ADH_Fe_C"/>
</dbReference>
<dbReference type="CDD" id="cd14861">
    <property type="entry name" value="Fe-ADH-like"/>
    <property type="match status" value="1"/>
</dbReference>
<dbReference type="FunFam" id="1.20.1090.10:FF:000001">
    <property type="entry name" value="Aldehyde-alcohol dehydrogenase"/>
    <property type="match status" value="1"/>
</dbReference>
<evidence type="ECO:0000256" key="3">
    <source>
        <dbReference type="ARBA" id="ARBA00023002"/>
    </source>
</evidence>
<proteinExistence type="inferred from homology"/>
<keyword evidence="4" id="KW-0520">NAD</keyword>
<dbReference type="FunFam" id="3.40.50.1970:FF:000003">
    <property type="entry name" value="Alcohol dehydrogenase, iron-containing"/>
    <property type="match status" value="1"/>
</dbReference>
<evidence type="ECO:0000313" key="9">
    <source>
        <dbReference type="Proteomes" id="UP000255108"/>
    </source>
</evidence>
<dbReference type="Proteomes" id="UP000295794">
    <property type="component" value="Unassembled WGS sequence"/>
</dbReference>
<evidence type="ECO:0000313" key="10">
    <source>
        <dbReference type="Proteomes" id="UP000295794"/>
    </source>
</evidence>
<dbReference type="Proteomes" id="UP000255108">
    <property type="component" value="Unassembled WGS sequence"/>
</dbReference>
<evidence type="ECO:0000256" key="1">
    <source>
        <dbReference type="ARBA" id="ARBA00001962"/>
    </source>
</evidence>
<dbReference type="GO" id="GO:0047516">
    <property type="term" value="F:1,3-propanediol dehydrogenase activity"/>
    <property type="evidence" value="ECO:0007669"/>
    <property type="project" value="UniProtKB-EC"/>
</dbReference>
<dbReference type="Pfam" id="PF00465">
    <property type="entry name" value="Fe-ADH"/>
    <property type="match status" value="1"/>
</dbReference>
<dbReference type="InterPro" id="IPR039697">
    <property type="entry name" value="Alcohol_dehydrogenase_Fe"/>
</dbReference>
<dbReference type="EC" id="1.1.1.202" evidence="7"/>
<dbReference type="InterPro" id="IPR018211">
    <property type="entry name" value="ADH_Fe_CS"/>
</dbReference>
<comment type="cofactor">
    <cofactor evidence="1">
        <name>Fe cation</name>
        <dbReference type="ChEBI" id="CHEBI:24875"/>
    </cofactor>
</comment>
<feature type="domain" description="Alcohol dehydrogenase iron-type/glycerol dehydrogenase GldA" evidence="5">
    <location>
        <begin position="13"/>
        <end position="186"/>
    </location>
</feature>
<dbReference type="PANTHER" id="PTHR11496:SF102">
    <property type="entry name" value="ALCOHOL DEHYDROGENASE 4"/>
    <property type="match status" value="1"/>
</dbReference>
<dbReference type="RefSeq" id="WP_115229939.1">
    <property type="nucleotide sequence ID" value="NZ_CAWOLO010000004.1"/>
</dbReference>
<dbReference type="InterPro" id="IPR001670">
    <property type="entry name" value="ADH_Fe/GldA"/>
</dbReference>
<dbReference type="PROSITE" id="PS00913">
    <property type="entry name" value="ADH_IRON_1"/>
    <property type="match status" value="1"/>
</dbReference>
<evidence type="ECO:0000313" key="8">
    <source>
        <dbReference type="EMBL" id="TCU88214.1"/>
    </source>
</evidence>
<dbReference type="EMBL" id="SMBT01000004">
    <property type="protein sequence ID" value="TCU88214.1"/>
    <property type="molecule type" value="Genomic_DNA"/>
</dbReference>
<dbReference type="OrthoDB" id="9815791at2"/>
<dbReference type="GO" id="GO:0046872">
    <property type="term" value="F:metal ion binding"/>
    <property type="evidence" value="ECO:0007669"/>
    <property type="project" value="InterPro"/>
</dbReference>
<keyword evidence="10" id="KW-1185">Reference proteome</keyword>
<organism evidence="7 9">
    <name type="scientific">Iodobacter fluviatilis</name>
    <dbReference type="NCBI Taxonomy" id="537"/>
    <lineage>
        <taxon>Bacteria</taxon>
        <taxon>Pseudomonadati</taxon>
        <taxon>Pseudomonadota</taxon>
        <taxon>Betaproteobacteria</taxon>
        <taxon>Neisseriales</taxon>
        <taxon>Chitinibacteraceae</taxon>
        <taxon>Iodobacter</taxon>
    </lineage>
</organism>
<accession>A0A377SWE6</accession>
<dbReference type="Pfam" id="PF25137">
    <property type="entry name" value="ADH_Fe_C"/>
    <property type="match status" value="1"/>
</dbReference>
<dbReference type="GO" id="GO:0004022">
    <property type="term" value="F:alcohol dehydrogenase (NAD+) activity"/>
    <property type="evidence" value="ECO:0007669"/>
    <property type="project" value="TreeGrafter"/>
</dbReference>
<evidence type="ECO:0000259" key="6">
    <source>
        <dbReference type="Pfam" id="PF25137"/>
    </source>
</evidence>
<gene>
    <name evidence="7" type="primary">dhaT</name>
    <name evidence="8" type="ORF">EV682_104388</name>
    <name evidence="7" type="ORF">NCTC11159_04295</name>
</gene>
<evidence type="ECO:0000256" key="4">
    <source>
        <dbReference type="ARBA" id="ARBA00023027"/>
    </source>
</evidence>
<reference evidence="8 10" key="2">
    <citation type="submission" date="2019-03" db="EMBL/GenBank/DDBJ databases">
        <title>Genomic Encyclopedia of Type Strains, Phase IV (KMG-IV): sequencing the most valuable type-strain genomes for metagenomic binning, comparative biology and taxonomic classification.</title>
        <authorList>
            <person name="Goeker M."/>
        </authorList>
    </citation>
    <scope>NUCLEOTIDE SEQUENCE [LARGE SCALE GENOMIC DNA]</scope>
    <source>
        <strain evidence="8 10">DSM 3764</strain>
    </source>
</reference>
<comment type="similarity">
    <text evidence="2">Belongs to the iron-containing alcohol dehydrogenase family.</text>
</comment>